<evidence type="ECO:0000256" key="11">
    <source>
        <dbReference type="ARBA" id="ARBA00023163"/>
    </source>
</evidence>
<dbReference type="FunFam" id="3.40.50.300:FF:000006">
    <property type="entry name" value="DNA-binding transcriptional regulator NtrC"/>
    <property type="match status" value="1"/>
</dbReference>
<evidence type="ECO:0000256" key="3">
    <source>
        <dbReference type="ARBA" id="ARBA00022491"/>
    </source>
</evidence>
<dbReference type="Pfam" id="PF00158">
    <property type="entry name" value="Sigma54_activat"/>
    <property type="match status" value="1"/>
</dbReference>
<keyword evidence="3" id="KW-0678">Repressor</keyword>
<evidence type="ECO:0000256" key="2">
    <source>
        <dbReference type="ARBA" id="ARBA00022490"/>
    </source>
</evidence>
<dbReference type="GO" id="GO:0043565">
    <property type="term" value="F:sequence-specific DNA binding"/>
    <property type="evidence" value="ECO:0007669"/>
    <property type="project" value="InterPro"/>
</dbReference>
<evidence type="ECO:0000256" key="8">
    <source>
        <dbReference type="ARBA" id="ARBA00023015"/>
    </source>
</evidence>
<reference evidence="14" key="1">
    <citation type="submission" date="2022-06" db="EMBL/GenBank/DDBJ databases">
        <title>Aeoliella straminimaris, a novel planctomycete from sediments.</title>
        <authorList>
            <person name="Vitorino I.R."/>
            <person name="Lage O.M."/>
        </authorList>
    </citation>
    <scope>NUCLEOTIDE SEQUENCE</scope>
    <source>
        <strain evidence="14">ICT_H6.2</strain>
    </source>
</reference>
<proteinExistence type="predicted"/>
<dbReference type="PROSITE" id="PS00688">
    <property type="entry name" value="SIGMA54_INTERACT_3"/>
    <property type="match status" value="1"/>
</dbReference>
<dbReference type="PRINTS" id="PR01590">
    <property type="entry name" value="HTHFIS"/>
</dbReference>
<dbReference type="InterPro" id="IPR002197">
    <property type="entry name" value="HTH_Fis"/>
</dbReference>
<dbReference type="EMBL" id="JAMXLR010000055">
    <property type="protein sequence ID" value="MCO6045371.1"/>
    <property type="molecule type" value="Genomic_DNA"/>
</dbReference>
<evidence type="ECO:0000256" key="12">
    <source>
        <dbReference type="SAM" id="MobiDB-lite"/>
    </source>
</evidence>
<keyword evidence="4" id="KW-0597">Phosphoprotein</keyword>
<dbReference type="InterPro" id="IPR058031">
    <property type="entry name" value="AAA_lid_NorR"/>
</dbReference>
<dbReference type="InterPro" id="IPR002078">
    <property type="entry name" value="Sigma_54_int"/>
</dbReference>
<dbReference type="GO" id="GO:0000160">
    <property type="term" value="P:phosphorelay signal transduction system"/>
    <property type="evidence" value="ECO:0007669"/>
    <property type="project" value="UniProtKB-KW"/>
</dbReference>
<dbReference type="Pfam" id="PF25601">
    <property type="entry name" value="AAA_lid_14"/>
    <property type="match status" value="1"/>
</dbReference>
<dbReference type="Gene3D" id="1.10.8.60">
    <property type="match status" value="1"/>
</dbReference>
<keyword evidence="9" id="KW-0238">DNA-binding</keyword>
<keyword evidence="7" id="KW-0902">Two-component regulatory system</keyword>
<comment type="caution">
    <text evidence="14">The sequence shown here is derived from an EMBL/GenBank/DDBJ whole genome shotgun (WGS) entry which is preliminary data.</text>
</comment>
<dbReference type="Pfam" id="PF02954">
    <property type="entry name" value="HTH_8"/>
    <property type="match status" value="1"/>
</dbReference>
<accession>A0A9X2JH29</accession>
<dbReference type="SUPFAM" id="SSF52540">
    <property type="entry name" value="P-loop containing nucleoside triphosphate hydrolases"/>
    <property type="match status" value="1"/>
</dbReference>
<dbReference type="RefSeq" id="WP_252853486.1">
    <property type="nucleotide sequence ID" value="NZ_JAMXLR010000055.1"/>
</dbReference>
<dbReference type="GO" id="GO:0006355">
    <property type="term" value="P:regulation of DNA-templated transcription"/>
    <property type="evidence" value="ECO:0007669"/>
    <property type="project" value="InterPro"/>
</dbReference>
<dbReference type="Gene3D" id="3.40.50.300">
    <property type="entry name" value="P-loop containing nucleotide triphosphate hydrolases"/>
    <property type="match status" value="1"/>
</dbReference>
<dbReference type="PANTHER" id="PTHR32071:SF95">
    <property type="entry name" value="DNA-BINDING TRANSCRIPTIONAL REGULATOR NTRC"/>
    <property type="match status" value="1"/>
</dbReference>
<organism evidence="14 15">
    <name type="scientific">Aeoliella straminimaris</name>
    <dbReference type="NCBI Taxonomy" id="2954799"/>
    <lineage>
        <taxon>Bacteria</taxon>
        <taxon>Pseudomonadati</taxon>
        <taxon>Planctomycetota</taxon>
        <taxon>Planctomycetia</taxon>
        <taxon>Pirellulales</taxon>
        <taxon>Lacipirellulaceae</taxon>
        <taxon>Aeoliella</taxon>
    </lineage>
</organism>
<dbReference type="PANTHER" id="PTHR32071">
    <property type="entry name" value="TRANSCRIPTIONAL REGULATORY PROTEIN"/>
    <property type="match status" value="1"/>
</dbReference>
<dbReference type="InterPro" id="IPR027417">
    <property type="entry name" value="P-loop_NTPase"/>
</dbReference>
<dbReference type="Gene3D" id="1.10.10.60">
    <property type="entry name" value="Homeodomain-like"/>
    <property type="match status" value="1"/>
</dbReference>
<dbReference type="AlphaFoldDB" id="A0A9X2JH29"/>
<feature type="region of interest" description="Disordered" evidence="12">
    <location>
        <begin position="272"/>
        <end position="292"/>
    </location>
</feature>
<comment type="subcellular location">
    <subcellularLocation>
        <location evidence="1">Cytoplasm</location>
    </subcellularLocation>
</comment>
<dbReference type="InterPro" id="IPR009057">
    <property type="entry name" value="Homeodomain-like_sf"/>
</dbReference>
<keyword evidence="11" id="KW-0804">Transcription</keyword>
<evidence type="ECO:0000259" key="13">
    <source>
        <dbReference type="PROSITE" id="PS50045"/>
    </source>
</evidence>
<dbReference type="CDD" id="cd00009">
    <property type="entry name" value="AAA"/>
    <property type="match status" value="1"/>
</dbReference>
<evidence type="ECO:0000256" key="5">
    <source>
        <dbReference type="ARBA" id="ARBA00022741"/>
    </source>
</evidence>
<keyword evidence="2" id="KW-0963">Cytoplasm</keyword>
<dbReference type="InterPro" id="IPR025944">
    <property type="entry name" value="Sigma_54_int_dom_CS"/>
</dbReference>
<feature type="domain" description="Sigma-54 factor interaction" evidence="13">
    <location>
        <begin position="23"/>
        <end position="251"/>
    </location>
</feature>
<dbReference type="GO" id="GO:0005737">
    <property type="term" value="C:cytoplasm"/>
    <property type="evidence" value="ECO:0007669"/>
    <property type="project" value="UniProtKB-SubCell"/>
</dbReference>
<keyword evidence="8" id="KW-0805">Transcription regulation</keyword>
<feature type="compositionally biased region" description="Polar residues" evidence="12">
    <location>
        <begin position="272"/>
        <end position="291"/>
    </location>
</feature>
<dbReference type="GO" id="GO:0005524">
    <property type="term" value="F:ATP binding"/>
    <property type="evidence" value="ECO:0007669"/>
    <property type="project" value="UniProtKB-KW"/>
</dbReference>
<dbReference type="PROSITE" id="PS50045">
    <property type="entry name" value="SIGMA54_INTERACT_4"/>
    <property type="match status" value="1"/>
</dbReference>
<evidence type="ECO:0000256" key="4">
    <source>
        <dbReference type="ARBA" id="ARBA00022553"/>
    </source>
</evidence>
<keyword evidence="10" id="KW-0010">Activator</keyword>
<name>A0A9X2JH29_9BACT</name>
<dbReference type="Proteomes" id="UP001155241">
    <property type="component" value="Unassembled WGS sequence"/>
</dbReference>
<evidence type="ECO:0000313" key="14">
    <source>
        <dbReference type="EMBL" id="MCO6045371.1"/>
    </source>
</evidence>
<evidence type="ECO:0000256" key="1">
    <source>
        <dbReference type="ARBA" id="ARBA00004496"/>
    </source>
</evidence>
<dbReference type="SUPFAM" id="SSF46689">
    <property type="entry name" value="Homeodomain-like"/>
    <property type="match status" value="1"/>
</dbReference>
<evidence type="ECO:0000256" key="9">
    <source>
        <dbReference type="ARBA" id="ARBA00023125"/>
    </source>
</evidence>
<evidence type="ECO:0000256" key="6">
    <source>
        <dbReference type="ARBA" id="ARBA00022840"/>
    </source>
</evidence>
<keyword evidence="15" id="KW-1185">Reference proteome</keyword>
<evidence type="ECO:0000256" key="10">
    <source>
        <dbReference type="ARBA" id="ARBA00023159"/>
    </source>
</evidence>
<protein>
    <submittedName>
        <fullName evidence="14">Sigma-54 dependent transcriptional regulator</fullName>
    </submittedName>
</protein>
<evidence type="ECO:0000313" key="15">
    <source>
        <dbReference type="Proteomes" id="UP001155241"/>
    </source>
</evidence>
<keyword evidence="5" id="KW-0547">Nucleotide-binding</keyword>
<keyword evidence="6" id="KW-0067">ATP-binding</keyword>
<gene>
    <name evidence="14" type="ORF">NG895_15785</name>
</gene>
<sequence length="353" mass="39101">MPISMPANGASGAERMVDLDQVIIGRSSAMREIRATIAEVAATKVTVMVHGEGGTEKELIAHAIHSLSGMSQGPFVPVNVATIPAEIVEAQLFGDERDSFAANDKQIGYCELADGGTLFLDEISELGLQAQPHLLRFLQSGVIHPVGARGTRVVNTRIIAATNCHPASLVKQDKLREDLYFRLHVIPIHVPPLRERVEDIEELAQFYLDRFTMRHNRTVHGFTTEAIDCLRRHSWPGNVRQLENVVERVVIFAKQPLVSPLDISNGILESPDTVSESGVHSNGASHSSQSEELALLKPIQRKERAAIIESLEQTDGHVVDAATLLGLSQATMYRKIKEYQIVRQRRRRKSKPR</sequence>
<evidence type="ECO:0000256" key="7">
    <source>
        <dbReference type="ARBA" id="ARBA00023012"/>
    </source>
</evidence>